<dbReference type="Proteomes" id="UP000465221">
    <property type="component" value="Unassembled WGS sequence"/>
</dbReference>
<name>A0A8H3P394_9EURO</name>
<evidence type="ECO:0000313" key="1">
    <source>
        <dbReference type="EMBL" id="GFF44467.1"/>
    </source>
</evidence>
<reference evidence="1 2" key="1">
    <citation type="submission" date="2020-01" db="EMBL/GenBank/DDBJ databases">
        <title>Draft genome sequence of Aspergillus udagawae IFM 46972.</title>
        <authorList>
            <person name="Takahashi H."/>
            <person name="Yaguchi T."/>
        </authorList>
    </citation>
    <scope>NUCLEOTIDE SEQUENCE [LARGE SCALE GENOMIC DNA]</scope>
    <source>
        <strain evidence="1 2">IFM 46972</strain>
    </source>
</reference>
<dbReference type="AlphaFoldDB" id="A0A8H3P394"/>
<protein>
    <submittedName>
        <fullName evidence="1">Uncharacterized protein</fullName>
    </submittedName>
</protein>
<accession>A0A8H3P394</accession>
<proteinExistence type="predicted"/>
<sequence>MRGVKNWMESGGPTNNGLNRKCPFLLCGGTWCVRETMSSQMKDASGNPMVKDDGQPYLIKDSKAMRTRRKEIAQQLNESPKSIYPYWSDVTQTYTFDVKYGDDPTMGPYATIARVIAFTIIEGSFGAITLCDATFNGRRLHSIEASALASDLFENSQPPSGAVKPQEISEVLPAGRVAYHELFHLYWGNSEMNGGDDEEYNFTRMVGNKLRKNGNMYTKSLAMKNPETYALAAVDYDYTLHVTHTTKKGTYPVEFYTGFCTYEV</sequence>
<gene>
    <name evidence="1" type="ORF">IFM46972_07557</name>
</gene>
<evidence type="ECO:0000313" key="2">
    <source>
        <dbReference type="Proteomes" id="UP000465221"/>
    </source>
</evidence>
<comment type="caution">
    <text evidence="1">The sequence shown here is derived from an EMBL/GenBank/DDBJ whole genome shotgun (WGS) entry which is preliminary data.</text>
</comment>
<dbReference type="EMBL" id="BLKC01000058">
    <property type="protein sequence ID" value="GFF44467.1"/>
    <property type="molecule type" value="Genomic_DNA"/>
</dbReference>
<organism evidence="1 2">
    <name type="scientific">Aspergillus udagawae</name>
    <dbReference type="NCBI Taxonomy" id="91492"/>
    <lineage>
        <taxon>Eukaryota</taxon>
        <taxon>Fungi</taxon>
        <taxon>Dikarya</taxon>
        <taxon>Ascomycota</taxon>
        <taxon>Pezizomycotina</taxon>
        <taxon>Eurotiomycetes</taxon>
        <taxon>Eurotiomycetidae</taxon>
        <taxon>Eurotiales</taxon>
        <taxon>Aspergillaceae</taxon>
        <taxon>Aspergillus</taxon>
        <taxon>Aspergillus subgen. Fumigati</taxon>
    </lineage>
</organism>